<keyword evidence="1" id="KW-1003">Cell membrane</keyword>
<dbReference type="InterPro" id="IPR005548">
    <property type="entry name" value="Cell_div_FtsQ/DivIB_C"/>
</dbReference>
<dbReference type="Pfam" id="PF08478">
    <property type="entry name" value="POTRA_1"/>
    <property type="match status" value="1"/>
</dbReference>
<feature type="domain" description="POTRA" evidence="8">
    <location>
        <begin position="50"/>
        <end position="112"/>
    </location>
</feature>
<evidence type="ECO:0000256" key="5">
    <source>
        <dbReference type="ARBA" id="ARBA00023306"/>
    </source>
</evidence>
<evidence type="ECO:0000259" key="8">
    <source>
        <dbReference type="Pfam" id="PF08478"/>
    </source>
</evidence>
<reference evidence="9" key="1">
    <citation type="journal article" date="2020" name="mSystems">
        <title>Genome- and Community-Level Interaction Insights into Carbon Utilization and Element Cycling Functions of Hydrothermarchaeota in Hydrothermal Sediment.</title>
        <authorList>
            <person name="Zhou Z."/>
            <person name="Liu Y."/>
            <person name="Xu W."/>
            <person name="Pan J."/>
            <person name="Luo Z.H."/>
            <person name="Li M."/>
        </authorList>
    </citation>
    <scope>NUCLEOTIDE SEQUENCE [LARGE SCALE GENOMIC DNA]</scope>
    <source>
        <strain evidence="9">SpSt-757</strain>
    </source>
</reference>
<keyword evidence="2" id="KW-0132">Cell division</keyword>
<feature type="transmembrane region" description="Helical" evidence="6">
    <location>
        <begin position="21"/>
        <end position="43"/>
    </location>
</feature>
<dbReference type="Gene3D" id="3.10.20.310">
    <property type="entry name" value="membrane protein fhac"/>
    <property type="match status" value="1"/>
</dbReference>
<evidence type="ECO:0000256" key="1">
    <source>
        <dbReference type="ARBA" id="ARBA00022475"/>
    </source>
</evidence>
<dbReference type="GO" id="GO:0005886">
    <property type="term" value="C:plasma membrane"/>
    <property type="evidence" value="ECO:0007669"/>
    <property type="project" value="TreeGrafter"/>
</dbReference>
<proteinExistence type="predicted"/>
<dbReference type="EMBL" id="DTGG01000091">
    <property type="protein sequence ID" value="HFZ09059.1"/>
    <property type="molecule type" value="Genomic_DNA"/>
</dbReference>
<evidence type="ECO:0000256" key="6">
    <source>
        <dbReference type="SAM" id="Phobius"/>
    </source>
</evidence>
<keyword evidence="3 6" id="KW-0812">Transmembrane</keyword>
<dbReference type="GO" id="GO:0051301">
    <property type="term" value="P:cell division"/>
    <property type="evidence" value="ECO:0007669"/>
    <property type="project" value="UniProtKB-KW"/>
</dbReference>
<dbReference type="PANTHER" id="PTHR37820">
    <property type="entry name" value="CELL DIVISION PROTEIN DIVIB"/>
    <property type="match status" value="1"/>
</dbReference>
<dbReference type="Pfam" id="PF03799">
    <property type="entry name" value="FtsQ_DivIB_C"/>
    <property type="match status" value="1"/>
</dbReference>
<name>A0A7V3N4L0_UNCC3</name>
<sequence length="247" mass="28439">MLQKVPKIYLPTPKPKKQFKFPWPLVKFIFFVGIMLVLGYLLFFSPYFIIKNVEVKGSQNPKVIELLQVAKGKNLWLLNKNILKKELSGFAEIQSISIKKRPPSTLKVEIVEKPEGIIWRTQEKRYLLDNTGTVIKEVTEGNLPEIIDPKNASVDIGKQIVTPVFVNFVKNLVFEFTPKTNLTIKEISVLDEMAVDIAVQTESIKAIFDTQGDLDNQLENMAKVYQAKKDDIKEYMDLRIEGRVYYK</sequence>
<dbReference type="InterPro" id="IPR050487">
    <property type="entry name" value="FtsQ_DivIB"/>
</dbReference>
<keyword evidence="6" id="KW-0472">Membrane</keyword>
<evidence type="ECO:0000256" key="3">
    <source>
        <dbReference type="ARBA" id="ARBA00022692"/>
    </source>
</evidence>
<keyword evidence="4 6" id="KW-1133">Transmembrane helix</keyword>
<protein>
    <submittedName>
        <fullName evidence="9">FtsQ-type POTRA domain-containing protein</fullName>
    </submittedName>
</protein>
<evidence type="ECO:0000256" key="2">
    <source>
        <dbReference type="ARBA" id="ARBA00022618"/>
    </source>
</evidence>
<evidence type="ECO:0000259" key="7">
    <source>
        <dbReference type="Pfam" id="PF03799"/>
    </source>
</evidence>
<accession>A0A7V3N4L0</accession>
<keyword evidence="5" id="KW-0131">Cell cycle</keyword>
<gene>
    <name evidence="9" type="ORF">ENV41_02885</name>
</gene>
<organism evidence="9">
    <name type="scientific">candidate division CPR3 bacterium</name>
    <dbReference type="NCBI Taxonomy" id="2268181"/>
    <lineage>
        <taxon>Bacteria</taxon>
        <taxon>Bacteria division CPR3</taxon>
    </lineage>
</organism>
<feature type="domain" description="Cell division protein FtsQ/DivIB C-terminal" evidence="7">
    <location>
        <begin position="118"/>
        <end position="239"/>
    </location>
</feature>
<comment type="caution">
    <text evidence="9">The sequence shown here is derived from an EMBL/GenBank/DDBJ whole genome shotgun (WGS) entry which is preliminary data.</text>
</comment>
<evidence type="ECO:0000256" key="4">
    <source>
        <dbReference type="ARBA" id="ARBA00022989"/>
    </source>
</evidence>
<dbReference type="AlphaFoldDB" id="A0A7V3N4L0"/>
<dbReference type="PANTHER" id="PTHR37820:SF1">
    <property type="entry name" value="CELL DIVISION PROTEIN FTSQ"/>
    <property type="match status" value="1"/>
</dbReference>
<dbReference type="InterPro" id="IPR013685">
    <property type="entry name" value="POTRA_FtsQ_type"/>
</dbReference>
<evidence type="ECO:0000313" key="9">
    <source>
        <dbReference type="EMBL" id="HFZ09059.1"/>
    </source>
</evidence>